<dbReference type="Pfam" id="PF01757">
    <property type="entry name" value="Acyl_transf_3"/>
    <property type="match status" value="1"/>
</dbReference>
<keyword evidence="3" id="KW-0012">Acyltransferase</keyword>
<keyword evidence="1" id="KW-0812">Transmembrane</keyword>
<evidence type="ECO:0000313" key="4">
    <source>
        <dbReference type="Proteomes" id="UP001596135"/>
    </source>
</evidence>
<feature type="transmembrane region" description="Helical" evidence="1">
    <location>
        <begin position="51"/>
        <end position="74"/>
    </location>
</feature>
<dbReference type="RefSeq" id="WP_379158030.1">
    <property type="nucleotide sequence ID" value="NZ_JBHSRJ010000008.1"/>
</dbReference>
<feature type="transmembrane region" description="Helical" evidence="1">
    <location>
        <begin position="164"/>
        <end position="185"/>
    </location>
</feature>
<dbReference type="PANTHER" id="PTHR23028">
    <property type="entry name" value="ACETYLTRANSFERASE"/>
    <property type="match status" value="1"/>
</dbReference>
<dbReference type="PANTHER" id="PTHR23028:SF53">
    <property type="entry name" value="ACYL_TRANSF_3 DOMAIN-CONTAINING PROTEIN"/>
    <property type="match status" value="1"/>
</dbReference>
<sequence>MTVTEGTAHPPTAIVRDRFEGIEGLRGIAALSVLVHHTANYLSISANAGQVGVLTTLLTHGLTLFFALSGFLLYKPFADAILGHRDFPSIRRYAGSRFLRIYPPYLAIFLLSAFVLGAVWLDGGPGLSTGDIAGRMTDPGDILANLFVAQSYVPSAMLTGIAPAWSLTAEIAFYVVMPVLAYGAYRLGSVVSKRSAVLLPPLVLIAVGLATRAWITHQVAQLPPGGATPWLWGHTWTAVLSRSLLAQADLFGYGMLVAVVLSIAAGRLRASAVVCALLVAAALVLLYHVAYHASSSYAAVIAGIASALVIAAVAVPSRSGPSWLASVLRLQPFAYLGLISYSVYLWHLPVIWWLMDHDLVAGLGLRGFAVNVLLVAAVTIALSSLTYRFVEKPALSLKRKL</sequence>
<proteinExistence type="predicted"/>
<comment type="caution">
    <text evidence="3">The sequence shown here is derived from an EMBL/GenBank/DDBJ whole genome shotgun (WGS) entry which is preliminary data.</text>
</comment>
<feature type="transmembrane region" description="Helical" evidence="1">
    <location>
        <begin position="296"/>
        <end position="315"/>
    </location>
</feature>
<feature type="transmembrane region" description="Helical" evidence="1">
    <location>
        <begin position="335"/>
        <end position="355"/>
    </location>
</feature>
<gene>
    <name evidence="3" type="ORF">ACFPYL_19235</name>
</gene>
<dbReference type="InterPro" id="IPR002656">
    <property type="entry name" value="Acyl_transf_3_dom"/>
</dbReference>
<reference evidence="4" key="1">
    <citation type="journal article" date="2019" name="Int. J. Syst. Evol. Microbiol.">
        <title>The Global Catalogue of Microorganisms (GCM) 10K type strain sequencing project: providing services to taxonomists for standard genome sequencing and annotation.</title>
        <authorList>
            <consortium name="The Broad Institute Genomics Platform"/>
            <consortium name="The Broad Institute Genome Sequencing Center for Infectious Disease"/>
            <person name="Wu L."/>
            <person name="Ma J."/>
        </authorList>
    </citation>
    <scope>NUCLEOTIDE SEQUENCE [LARGE SCALE GENOMIC DNA]</scope>
    <source>
        <strain evidence="4">CCUG 54522</strain>
    </source>
</reference>
<feature type="transmembrane region" description="Helical" evidence="1">
    <location>
        <begin position="272"/>
        <end position="290"/>
    </location>
</feature>
<keyword evidence="4" id="KW-1185">Reference proteome</keyword>
<feature type="domain" description="Acyltransferase 3" evidence="2">
    <location>
        <begin position="20"/>
        <end position="388"/>
    </location>
</feature>
<feature type="transmembrane region" description="Helical" evidence="1">
    <location>
        <begin position="244"/>
        <end position="265"/>
    </location>
</feature>
<dbReference type="Proteomes" id="UP001596135">
    <property type="component" value="Unassembled WGS sequence"/>
</dbReference>
<evidence type="ECO:0000256" key="1">
    <source>
        <dbReference type="SAM" id="Phobius"/>
    </source>
</evidence>
<accession>A0ABW1LP59</accession>
<feature type="transmembrane region" description="Helical" evidence="1">
    <location>
        <begin position="197"/>
        <end position="215"/>
    </location>
</feature>
<organism evidence="3 4">
    <name type="scientific">Nocardioides hankookensis</name>
    <dbReference type="NCBI Taxonomy" id="443157"/>
    <lineage>
        <taxon>Bacteria</taxon>
        <taxon>Bacillati</taxon>
        <taxon>Actinomycetota</taxon>
        <taxon>Actinomycetes</taxon>
        <taxon>Propionibacteriales</taxon>
        <taxon>Nocardioidaceae</taxon>
        <taxon>Nocardioides</taxon>
    </lineage>
</organism>
<dbReference type="EMBL" id="JBHSRJ010000008">
    <property type="protein sequence ID" value="MFC6045231.1"/>
    <property type="molecule type" value="Genomic_DNA"/>
</dbReference>
<keyword evidence="1" id="KW-1133">Transmembrane helix</keyword>
<feature type="transmembrane region" description="Helical" evidence="1">
    <location>
        <begin position="101"/>
        <end position="121"/>
    </location>
</feature>
<dbReference type="EC" id="2.3.-.-" evidence="3"/>
<name>A0ABW1LP59_9ACTN</name>
<dbReference type="InterPro" id="IPR050879">
    <property type="entry name" value="Acyltransferase_3"/>
</dbReference>
<keyword evidence="1" id="KW-0472">Membrane</keyword>
<feature type="transmembrane region" description="Helical" evidence="1">
    <location>
        <begin position="367"/>
        <end position="390"/>
    </location>
</feature>
<evidence type="ECO:0000313" key="3">
    <source>
        <dbReference type="EMBL" id="MFC6045231.1"/>
    </source>
</evidence>
<protein>
    <submittedName>
        <fullName evidence="3">Acyltransferase family protein</fullName>
        <ecNumber evidence="3">2.3.-.-</ecNumber>
    </submittedName>
</protein>
<keyword evidence="3" id="KW-0808">Transferase</keyword>
<dbReference type="GO" id="GO:0016746">
    <property type="term" value="F:acyltransferase activity"/>
    <property type="evidence" value="ECO:0007669"/>
    <property type="project" value="UniProtKB-KW"/>
</dbReference>
<evidence type="ECO:0000259" key="2">
    <source>
        <dbReference type="Pfam" id="PF01757"/>
    </source>
</evidence>